<comment type="caution">
    <text evidence="2">The sequence shown here is derived from an EMBL/GenBank/DDBJ whole genome shotgun (WGS) entry which is preliminary data.</text>
</comment>
<evidence type="ECO:0000313" key="3">
    <source>
        <dbReference type="Proteomes" id="UP000004893"/>
    </source>
</evidence>
<evidence type="ECO:0000256" key="1">
    <source>
        <dbReference type="SAM" id="Phobius"/>
    </source>
</evidence>
<dbReference type="Proteomes" id="UP000004893">
    <property type="component" value="Unassembled WGS sequence"/>
</dbReference>
<keyword evidence="1" id="KW-1133">Transmembrane helix</keyword>
<dbReference type="OrthoDB" id="9793966at2"/>
<name>C0C205_9FIRM</name>
<dbReference type="eggNOG" id="COG2064">
    <property type="taxonomic scope" value="Bacteria"/>
</dbReference>
<keyword evidence="3" id="KW-1185">Reference proteome</keyword>
<accession>C0C205</accession>
<reference evidence="2" key="1">
    <citation type="submission" date="2009-02" db="EMBL/GenBank/DDBJ databases">
        <authorList>
            <person name="Fulton L."/>
            <person name="Clifton S."/>
            <person name="Fulton B."/>
            <person name="Xu J."/>
            <person name="Minx P."/>
            <person name="Pepin K.H."/>
            <person name="Johnson M."/>
            <person name="Bhonagiri V."/>
            <person name="Nash W.E."/>
            <person name="Mardis E.R."/>
            <person name="Wilson R.K."/>
        </authorList>
    </citation>
    <scope>NUCLEOTIDE SEQUENCE [LARGE SCALE GENOMIC DNA]</scope>
    <source>
        <strain evidence="2">DSM 15053</strain>
    </source>
</reference>
<dbReference type="EMBL" id="ABYI02000022">
    <property type="protein sequence ID" value="EEG74169.1"/>
    <property type="molecule type" value="Genomic_DNA"/>
</dbReference>
<evidence type="ECO:0008006" key="4">
    <source>
        <dbReference type="Google" id="ProtNLM"/>
    </source>
</evidence>
<sequence>MAAGILFLIIDGKAYVTELDGTISRNRYGEGKKTEQLEVSVQGGGEREPLQIEVEEQQYDPREIKEVFDQAVSQMERRILGNNKSLDRIEENMDLIQEIPGRPLAVEWELDRYDIMNVYGEIQQEALDKKGSLIHLKAVLTYKEDPRKQALYECTAMVFPKTVKGSAALVEKVKNAVRQKEENTRTEKELKLPDRVDEKEVSYYREMDMRGAVLVVMAVLTAILLYALEKQNRYKQEKEKRLQMLQDYPELVNKFTLFLGAGMTVRNTWRKIVRDYEKQTEEWGVRYAYEEMKVTLNEMQSGITEAESYERFGRHCKVQEYVKFGALLSQNLRKGTKDLVHLLRMDAVQAFEERKTRARRLGEEAGTKLLLPMFLMLTVVLVIVVVPAFLSMQM</sequence>
<dbReference type="AlphaFoldDB" id="C0C205"/>
<keyword evidence="1" id="KW-0472">Membrane</keyword>
<dbReference type="PANTHER" id="PTHR35007">
    <property type="entry name" value="INTEGRAL MEMBRANE PROTEIN-RELATED"/>
    <property type="match status" value="1"/>
</dbReference>
<feature type="transmembrane region" description="Helical" evidence="1">
    <location>
        <begin position="369"/>
        <end position="390"/>
    </location>
</feature>
<gene>
    <name evidence="2" type="ORF">CLOHYLEM_06176</name>
</gene>
<proteinExistence type="predicted"/>
<dbReference type="RefSeq" id="WP_006443528.1">
    <property type="nucleotide sequence ID" value="NZ_CP036524.1"/>
</dbReference>
<feature type="transmembrane region" description="Helical" evidence="1">
    <location>
        <begin position="209"/>
        <end position="228"/>
    </location>
</feature>
<protein>
    <recommendedName>
        <fullName evidence="4">Bacterial type II secretion system domain protein F</fullName>
    </recommendedName>
</protein>
<dbReference type="PANTHER" id="PTHR35007:SF2">
    <property type="entry name" value="PILUS ASSEMBLE PROTEIN"/>
    <property type="match status" value="1"/>
</dbReference>
<dbReference type="HOGENOM" id="CLU_044047_0_0_9"/>
<evidence type="ECO:0000313" key="2">
    <source>
        <dbReference type="EMBL" id="EEG74169.1"/>
    </source>
</evidence>
<keyword evidence="1" id="KW-0812">Transmembrane</keyword>
<reference evidence="2" key="2">
    <citation type="submission" date="2013-06" db="EMBL/GenBank/DDBJ databases">
        <title>Draft genome sequence of Clostridium hylemonae (DSM 15053).</title>
        <authorList>
            <person name="Sudarsanam P."/>
            <person name="Ley R."/>
            <person name="Guruge J."/>
            <person name="Turnbaugh P.J."/>
            <person name="Mahowald M."/>
            <person name="Liep D."/>
            <person name="Gordon J."/>
        </authorList>
    </citation>
    <scope>NUCLEOTIDE SEQUENCE</scope>
    <source>
        <strain evidence="2">DSM 15053</strain>
    </source>
</reference>
<dbReference type="STRING" id="553973.CLOHYLEM_06176"/>
<organism evidence="2 3">
    <name type="scientific">[Clostridium] hylemonae DSM 15053</name>
    <dbReference type="NCBI Taxonomy" id="553973"/>
    <lineage>
        <taxon>Bacteria</taxon>
        <taxon>Bacillati</taxon>
        <taxon>Bacillota</taxon>
        <taxon>Clostridia</taxon>
        <taxon>Lachnospirales</taxon>
        <taxon>Lachnospiraceae</taxon>
    </lineage>
</organism>